<dbReference type="Proteomes" id="UP000066549">
    <property type="component" value="Chromosome"/>
</dbReference>
<keyword evidence="1" id="KW-1133">Transmembrane helix</keyword>
<protein>
    <submittedName>
        <fullName evidence="2">N-acetyl-anhydromuranmyl-L-alanine amidase</fullName>
    </submittedName>
</protein>
<name>A0A0H4J1M5_9PROT</name>
<feature type="transmembrane region" description="Helical" evidence="1">
    <location>
        <begin position="34"/>
        <end position="52"/>
    </location>
</feature>
<keyword evidence="1" id="KW-0472">Membrane</keyword>
<dbReference type="AlphaFoldDB" id="A0A0H4J1M5"/>
<evidence type="ECO:0000313" key="3">
    <source>
        <dbReference type="Proteomes" id="UP000066549"/>
    </source>
</evidence>
<feature type="transmembrane region" description="Helical" evidence="1">
    <location>
        <begin position="6"/>
        <end position="27"/>
    </location>
</feature>
<proteinExistence type="predicted"/>
<accession>A0A0H4J1M5</accession>
<organism evidence="2 3">
    <name type="scientific">Methylophilales bacterium MBRS-H7</name>
    <dbReference type="NCBI Taxonomy" id="1623450"/>
    <lineage>
        <taxon>Bacteria</taxon>
        <taxon>Pseudomonadati</taxon>
        <taxon>Pseudomonadota</taxon>
        <taxon>Betaproteobacteria</taxon>
        <taxon>Nitrosomonadales</taxon>
        <taxon>OM43 clade</taxon>
    </lineage>
</organism>
<reference evidence="2 3" key="1">
    <citation type="submission" date="2015-03" db="EMBL/GenBank/DDBJ databases">
        <title>Comparative analysis of the OM43 clade including a novel species from Red Sea uncovers genomic and metabolic diversity among marine methylotrophs.</title>
        <authorList>
            <person name="Jimenez-Infante F."/>
            <person name="Ngugi D.K."/>
            <person name="Vinu M."/>
            <person name="Alam I."/>
            <person name="Kamau A."/>
            <person name="Blom J."/>
            <person name="Bajic V.B."/>
            <person name="Stingl U."/>
        </authorList>
    </citation>
    <scope>NUCLEOTIDE SEQUENCE [LARGE SCALE GENOMIC DNA]</scope>
    <source>
        <strain evidence="2 3">MBRSH7</strain>
    </source>
</reference>
<evidence type="ECO:0000313" key="2">
    <source>
        <dbReference type="EMBL" id="AKO65668.1"/>
    </source>
</evidence>
<evidence type="ECO:0000256" key="1">
    <source>
        <dbReference type="SAM" id="Phobius"/>
    </source>
</evidence>
<dbReference type="EMBL" id="CP011002">
    <property type="protein sequence ID" value="AKO65668.1"/>
    <property type="molecule type" value="Genomic_DNA"/>
</dbReference>
<sequence>MHFFDGIIFGIIDNGVLIMGALFGLSIEKYLPKYFHKGIGTVFGAGIGNAVSDFLGGTPIAIDFAWGTFIGCLGTLIFIPIFVEIKKIKSK</sequence>
<keyword evidence="1" id="KW-0812">Transmembrane</keyword>
<keyword evidence="3" id="KW-1185">Reference proteome</keyword>
<gene>
    <name evidence="2" type="ORF">VI33_02715</name>
</gene>
<feature type="transmembrane region" description="Helical" evidence="1">
    <location>
        <begin position="64"/>
        <end position="83"/>
    </location>
</feature>